<dbReference type="OrthoDB" id="4024171at2759"/>
<dbReference type="GeneID" id="5126583"/>
<feature type="region of interest" description="Disordered" evidence="1">
    <location>
        <begin position="127"/>
        <end position="146"/>
    </location>
</feature>
<evidence type="ECO:0000256" key="1">
    <source>
        <dbReference type="SAM" id="MobiDB-lite"/>
    </source>
</evidence>
<dbReference type="HOGENOM" id="CLU_018056_0_0_1"/>
<gene>
    <name evidence="2" type="ORF">PGUG_02607</name>
</gene>
<dbReference type="VEuPathDB" id="FungiDB:PGUG_02607"/>
<dbReference type="KEGG" id="pgu:PGUG_02607"/>
<reference evidence="2 3" key="1">
    <citation type="journal article" date="2009" name="Nature">
        <title>Evolution of pathogenicity and sexual reproduction in eight Candida genomes.</title>
        <authorList>
            <person name="Butler G."/>
            <person name="Rasmussen M.D."/>
            <person name="Lin M.F."/>
            <person name="Santos M.A."/>
            <person name="Sakthikumar S."/>
            <person name="Munro C.A."/>
            <person name="Rheinbay E."/>
            <person name="Grabherr M."/>
            <person name="Forche A."/>
            <person name="Reedy J.L."/>
            <person name="Agrafioti I."/>
            <person name="Arnaud M.B."/>
            <person name="Bates S."/>
            <person name="Brown A.J."/>
            <person name="Brunke S."/>
            <person name="Costanzo M.C."/>
            <person name="Fitzpatrick D.A."/>
            <person name="de Groot P.W."/>
            <person name="Harris D."/>
            <person name="Hoyer L.L."/>
            <person name="Hube B."/>
            <person name="Klis F.M."/>
            <person name="Kodira C."/>
            <person name="Lennard N."/>
            <person name="Logue M.E."/>
            <person name="Martin R."/>
            <person name="Neiman A.M."/>
            <person name="Nikolaou E."/>
            <person name="Quail M.A."/>
            <person name="Quinn J."/>
            <person name="Santos M.C."/>
            <person name="Schmitzberger F.F."/>
            <person name="Sherlock G."/>
            <person name="Shah P."/>
            <person name="Silverstein K.A."/>
            <person name="Skrzypek M.S."/>
            <person name="Soll D."/>
            <person name="Staggs R."/>
            <person name="Stansfield I."/>
            <person name="Stumpf M.P."/>
            <person name="Sudbery P.E."/>
            <person name="Srikantha T."/>
            <person name="Zeng Q."/>
            <person name="Berman J."/>
            <person name="Berriman M."/>
            <person name="Heitman J."/>
            <person name="Gow N.A."/>
            <person name="Lorenz M.C."/>
            <person name="Birren B.W."/>
            <person name="Kellis M."/>
            <person name="Cuomo C.A."/>
        </authorList>
    </citation>
    <scope>NUCLEOTIDE SEQUENCE [LARGE SCALE GENOMIC DNA]</scope>
    <source>
        <strain evidence="3">ATCC 6260 / CBS 566 / DSM 6381 / JCM 1539 / NBRC 10279 / NRRL Y-324</strain>
    </source>
</reference>
<dbReference type="AlphaFoldDB" id="A5DH56"/>
<proteinExistence type="predicted"/>
<dbReference type="OMA" id="PFADFNY"/>
<dbReference type="EMBL" id="CH408157">
    <property type="protein sequence ID" value="EDK38509.2"/>
    <property type="molecule type" value="Genomic_DNA"/>
</dbReference>
<organism evidence="2 3">
    <name type="scientific">Meyerozyma guilliermondii (strain ATCC 6260 / CBS 566 / DSM 6381 / JCM 1539 / NBRC 10279 / NRRL Y-324)</name>
    <name type="common">Yeast</name>
    <name type="synonym">Candida guilliermondii</name>
    <dbReference type="NCBI Taxonomy" id="294746"/>
    <lineage>
        <taxon>Eukaryota</taxon>
        <taxon>Fungi</taxon>
        <taxon>Dikarya</taxon>
        <taxon>Ascomycota</taxon>
        <taxon>Saccharomycotina</taxon>
        <taxon>Pichiomycetes</taxon>
        <taxon>Debaryomycetaceae</taxon>
        <taxon>Meyerozyma</taxon>
    </lineage>
</organism>
<protein>
    <submittedName>
        <fullName evidence="2">Uncharacterized protein</fullName>
    </submittedName>
</protein>
<name>A5DH56_PICGU</name>
<dbReference type="RefSeq" id="XP_001484878.2">
    <property type="nucleotide sequence ID" value="XM_001484828.1"/>
</dbReference>
<keyword evidence="3" id="KW-1185">Reference proteome</keyword>
<accession>A5DH56</accession>
<sequence>MKRLFRKKSSGEDFSPERVLATRTRSYSFPSENTYEVLHSPRGTSFPSTPSLSGNVFAFSGNHRPYNDPDQVVDPLSADVQSVALSEAETLFEEKRTRLHLQETYLDNFTHYLPFLLSRQRFASTEYSSDDATSPSEQAPASNNHGVINGDAGLTFDSGDDLPTMIDEPIEENDTTDSEDKILTKSLRNFTVKRECILASELFKGNSYVFPSMESFQLFRQLRSNLKKSRKSSTYLYDRGGSIKMQPSRSRSSVDDGDIIDERQHLIPLNYKIKGQGLPLLKFYVPYMQSFRRSTPFIIFKRFKEIPEPPENNEKIDLNPENDFETYTYCTVNTKYSQDLRRYIFNFTPAGQEEFQILVFQHNMKPFADFNYKDTRFRVVGTTLATGYLASYSPRMKLMVIDSNKPSLCDKVIERKGGFELRSIMKKKTTTPKSEPQYSGLRNPFPEPSCPLLDDNHLDFAIAHSQTARYVPRSKPPFGAFQDSIVYDVTPTLLPKKYSESGKFEVYQDGLSLPDQDIDSTLSVDTDVLVLNCILLSLREAGIRSANRGATNSVGLSPGLRMLSGFAGAAN</sequence>
<evidence type="ECO:0000313" key="3">
    <source>
        <dbReference type="Proteomes" id="UP000001997"/>
    </source>
</evidence>
<dbReference type="InParanoid" id="A5DH56"/>
<dbReference type="Proteomes" id="UP000001997">
    <property type="component" value="Unassembled WGS sequence"/>
</dbReference>
<dbReference type="eggNOG" id="ENOG502QR9U">
    <property type="taxonomic scope" value="Eukaryota"/>
</dbReference>
<evidence type="ECO:0000313" key="2">
    <source>
        <dbReference type="EMBL" id="EDK38509.2"/>
    </source>
</evidence>